<dbReference type="AlphaFoldDB" id="A0A0C3NGR6"/>
<dbReference type="Proteomes" id="UP000054217">
    <property type="component" value="Unassembled WGS sequence"/>
</dbReference>
<dbReference type="HOGENOM" id="CLU_2905117_0_0_1"/>
<evidence type="ECO:0000313" key="2">
    <source>
        <dbReference type="Proteomes" id="UP000054217"/>
    </source>
</evidence>
<proteinExistence type="predicted"/>
<organism evidence="1 2">
    <name type="scientific">Pisolithus tinctorius Marx 270</name>
    <dbReference type="NCBI Taxonomy" id="870435"/>
    <lineage>
        <taxon>Eukaryota</taxon>
        <taxon>Fungi</taxon>
        <taxon>Dikarya</taxon>
        <taxon>Basidiomycota</taxon>
        <taxon>Agaricomycotina</taxon>
        <taxon>Agaricomycetes</taxon>
        <taxon>Agaricomycetidae</taxon>
        <taxon>Boletales</taxon>
        <taxon>Sclerodermatineae</taxon>
        <taxon>Pisolithaceae</taxon>
        <taxon>Pisolithus</taxon>
    </lineage>
</organism>
<gene>
    <name evidence="1" type="ORF">M404DRAFT_1007910</name>
</gene>
<dbReference type="InParanoid" id="A0A0C3NGR6"/>
<keyword evidence="2" id="KW-1185">Reference proteome</keyword>
<protein>
    <submittedName>
        <fullName evidence="1">Uncharacterized protein</fullName>
    </submittedName>
</protein>
<dbReference type="EMBL" id="KN832082">
    <property type="protein sequence ID" value="KIN94895.1"/>
    <property type="molecule type" value="Genomic_DNA"/>
</dbReference>
<accession>A0A0C3NGR6</accession>
<reference evidence="2" key="2">
    <citation type="submission" date="2015-01" db="EMBL/GenBank/DDBJ databases">
        <title>Evolutionary Origins and Diversification of the Mycorrhizal Mutualists.</title>
        <authorList>
            <consortium name="DOE Joint Genome Institute"/>
            <consortium name="Mycorrhizal Genomics Consortium"/>
            <person name="Kohler A."/>
            <person name="Kuo A."/>
            <person name="Nagy L.G."/>
            <person name="Floudas D."/>
            <person name="Copeland A."/>
            <person name="Barry K.W."/>
            <person name="Cichocki N."/>
            <person name="Veneault-Fourrey C."/>
            <person name="LaButti K."/>
            <person name="Lindquist E.A."/>
            <person name="Lipzen A."/>
            <person name="Lundell T."/>
            <person name="Morin E."/>
            <person name="Murat C."/>
            <person name="Riley R."/>
            <person name="Ohm R."/>
            <person name="Sun H."/>
            <person name="Tunlid A."/>
            <person name="Henrissat B."/>
            <person name="Grigoriev I.V."/>
            <person name="Hibbett D.S."/>
            <person name="Martin F."/>
        </authorList>
    </citation>
    <scope>NUCLEOTIDE SEQUENCE [LARGE SCALE GENOMIC DNA]</scope>
    <source>
        <strain evidence="2">Marx 270</strain>
    </source>
</reference>
<reference evidence="1 2" key="1">
    <citation type="submission" date="2014-04" db="EMBL/GenBank/DDBJ databases">
        <authorList>
            <consortium name="DOE Joint Genome Institute"/>
            <person name="Kuo A."/>
            <person name="Kohler A."/>
            <person name="Costa M.D."/>
            <person name="Nagy L.G."/>
            <person name="Floudas D."/>
            <person name="Copeland A."/>
            <person name="Barry K.W."/>
            <person name="Cichocki N."/>
            <person name="Veneault-Fourrey C."/>
            <person name="LaButti K."/>
            <person name="Lindquist E.A."/>
            <person name="Lipzen A."/>
            <person name="Lundell T."/>
            <person name="Morin E."/>
            <person name="Murat C."/>
            <person name="Sun H."/>
            <person name="Tunlid A."/>
            <person name="Henrissat B."/>
            <person name="Grigoriev I.V."/>
            <person name="Hibbett D.S."/>
            <person name="Martin F."/>
            <person name="Nordberg H.P."/>
            <person name="Cantor M.N."/>
            <person name="Hua S.X."/>
        </authorList>
    </citation>
    <scope>NUCLEOTIDE SEQUENCE [LARGE SCALE GENOMIC DNA]</scope>
    <source>
        <strain evidence="1 2">Marx 270</strain>
    </source>
</reference>
<evidence type="ECO:0000313" key="1">
    <source>
        <dbReference type="EMBL" id="KIN94895.1"/>
    </source>
</evidence>
<sequence>MDSHSLSSRVGVAVGGMPPPAPSPYYVNSFKAREFWSDGKYNTMTLHDKMYDGQILEKFKQL</sequence>
<name>A0A0C3NGR6_PISTI</name>